<accession>A0A4V6QDJ1</accession>
<reference evidence="3 4" key="1">
    <citation type="submission" date="2019-03" db="EMBL/GenBank/DDBJ databases">
        <title>Genomic Encyclopedia of Archaeal and Bacterial Type Strains, Phase II (KMG-II): from individual species to whole genera.</title>
        <authorList>
            <person name="Goeker M."/>
        </authorList>
    </citation>
    <scope>NUCLEOTIDE SEQUENCE [LARGE SCALE GENOMIC DNA]</scope>
    <source>
        <strain evidence="3 4">DSM 21537</strain>
    </source>
</reference>
<sequence length="198" mass="22755">MSIKQFKVKLILLTEIFSFYLLISVGYILYNGLTEEKDLKSTFALVLGNKVELNGMPSDRLQARLDRAITLYKENLIQKIIVSGGIGKEGFDEAKVMKKYLISQGLDANLIIEDNFGYTTERSAENLKEILKSNTSETILIISQYYHLPRSNYLVKSAGFDNTKTSYARYIEIRDLYSIFRETIAFPYVMIVNAFFKH</sequence>
<feature type="transmembrane region" description="Helical" evidence="1">
    <location>
        <begin position="12"/>
        <end position="30"/>
    </location>
</feature>
<dbReference type="InterPro" id="IPR003848">
    <property type="entry name" value="DUF218"/>
</dbReference>
<proteinExistence type="predicted"/>
<dbReference type="OrthoDB" id="9782395at2"/>
<dbReference type="CDD" id="cd06259">
    <property type="entry name" value="YdcF-like"/>
    <property type="match status" value="1"/>
</dbReference>
<comment type="caution">
    <text evidence="3">The sequence shown here is derived from an EMBL/GenBank/DDBJ whole genome shotgun (WGS) entry which is preliminary data.</text>
</comment>
<dbReference type="RefSeq" id="WP_004784082.1">
    <property type="nucleotide sequence ID" value="NZ_SORO01000001.1"/>
</dbReference>
<dbReference type="STRING" id="1193051.LEP1GSC017_1799"/>
<evidence type="ECO:0000313" key="4">
    <source>
        <dbReference type="Proteomes" id="UP000294684"/>
    </source>
</evidence>
<keyword evidence="1" id="KW-0812">Transmembrane</keyword>
<dbReference type="PANTHER" id="PTHR30336:SF6">
    <property type="entry name" value="INTEGRAL MEMBRANE PROTEIN"/>
    <property type="match status" value="1"/>
</dbReference>
<dbReference type="EMBL" id="SORO01000001">
    <property type="protein sequence ID" value="TDY73181.1"/>
    <property type="molecule type" value="Genomic_DNA"/>
</dbReference>
<dbReference type="Proteomes" id="UP000294684">
    <property type="component" value="Unassembled WGS sequence"/>
</dbReference>
<protein>
    <submittedName>
        <fullName evidence="3">DUF218 domain-containing protein</fullName>
    </submittedName>
</protein>
<feature type="domain" description="DUF218" evidence="2">
    <location>
        <begin position="44"/>
        <end position="163"/>
    </location>
</feature>
<name>A0A4V6QDJ1_LEPME</name>
<keyword evidence="4" id="KW-1185">Reference proteome</keyword>
<dbReference type="GO" id="GO:0005886">
    <property type="term" value="C:plasma membrane"/>
    <property type="evidence" value="ECO:0007669"/>
    <property type="project" value="TreeGrafter"/>
</dbReference>
<evidence type="ECO:0000256" key="1">
    <source>
        <dbReference type="SAM" id="Phobius"/>
    </source>
</evidence>
<keyword evidence="1" id="KW-1133">Transmembrane helix</keyword>
<organism evidence="3 4">
    <name type="scientific">Leptospira meyeri</name>
    <dbReference type="NCBI Taxonomy" id="29508"/>
    <lineage>
        <taxon>Bacteria</taxon>
        <taxon>Pseudomonadati</taxon>
        <taxon>Spirochaetota</taxon>
        <taxon>Spirochaetia</taxon>
        <taxon>Leptospirales</taxon>
        <taxon>Leptospiraceae</taxon>
        <taxon>Leptospira</taxon>
    </lineage>
</organism>
<dbReference type="GeneID" id="79827500"/>
<dbReference type="AlphaFoldDB" id="A0A4V6QDJ1"/>
<keyword evidence="1" id="KW-0472">Membrane</keyword>
<gene>
    <name evidence="3" type="ORF">CLV96_2204</name>
</gene>
<dbReference type="Pfam" id="PF02698">
    <property type="entry name" value="DUF218"/>
    <property type="match status" value="1"/>
</dbReference>
<dbReference type="InterPro" id="IPR051599">
    <property type="entry name" value="Cell_Envelope_Assoc"/>
</dbReference>
<dbReference type="Gene3D" id="3.40.50.620">
    <property type="entry name" value="HUPs"/>
    <property type="match status" value="1"/>
</dbReference>
<dbReference type="PANTHER" id="PTHR30336">
    <property type="entry name" value="INNER MEMBRANE PROTEIN, PROBABLE PERMEASE"/>
    <property type="match status" value="1"/>
</dbReference>
<dbReference type="InterPro" id="IPR014729">
    <property type="entry name" value="Rossmann-like_a/b/a_fold"/>
</dbReference>
<evidence type="ECO:0000259" key="2">
    <source>
        <dbReference type="Pfam" id="PF02698"/>
    </source>
</evidence>
<evidence type="ECO:0000313" key="3">
    <source>
        <dbReference type="EMBL" id="TDY73181.1"/>
    </source>
</evidence>